<accession>A0A183GNU5</accession>
<sequence length="101" mass="11430">MASNLVSKQPLPVVASKVHLGRAQYPIALHENGSHAFAKVSLTFEVRPGQNVNPMSTTTDWWNRTHDGLLVNVRRTWVCTMPPSPGTYINWVRPRLYFDAE</sequence>
<organism evidence="2 3">
    <name type="scientific">Heligmosomoides polygyrus</name>
    <name type="common">Parasitic roundworm</name>
    <dbReference type="NCBI Taxonomy" id="6339"/>
    <lineage>
        <taxon>Eukaryota</taxon>
        <taxon>Metazoa</taxon>
        <taxon>Ecdysozoa</taxon>
        <taxon>Nematoda</taxon>
        <taxon>Chromadorea</taxon>
        <taxon>Rhabditida</taxon>
        <taxon>Rhabditina</taxon>
        <taxon>Rhabditomorpha</taxon>
        <taxon>Strongyloidea</taxon>
        <taxon>Heligmosomidae</taxon>
        <taxon>Heligmosomoides</taxon>
    </lineage>
</organism>
<gene>
    <name evidence="1" type="ORF">HPBE_LOCUS24364</name>
</gene>
<reference evidence="1 2" key="1">
    <citation type="submission" date="2018-11" db="EMBL/GenBank/DDBJ databases">
        <authorList>
            <consortium name="Pathogen Informatics"/>
        </authorList>
    </citation>
    <scope>NUCLEOTIDE SEQUENCE [LARGE SCALE GENOMIC DNA]</scope>
</reference>
<dbReference type="Proteomes" id="UP000050761">
    <property type="component" value="Unassembled WGS sequence"/>
</dbReference>
<evidence type="ECO:0000313" key="1">
    <source>
        <dbReference type="EMBL" id="VDP44571.1"/>
    </source>
</evidence>
<reference evidence="3" key="2">
    <citation type="submission" date="2019-09" db="UniProtKB">
        <authorList>
            <consortium name="WormBaseParasite"/>
        </authorList>
    </citation>
    <scope>IDENTIFICATION</scope>
</reference>
<keyword evidence="2" id="KW-1185">Reference proteome</keyword>
<accession>A0A3P8DLH6</accession>
<evidence type="ECO:0000313" key="3">
    <source>
        <dbReference type="WBParaSite" id="HPBE_0002436501-mRNA-1"/>
    </source>
</evidence>
<dbReference type="AlphaFoldDB" id="A0A183GNU5"/>
<dbReference type="WBParaSite" id="HPBE_0002436501-mRNA-1">
    <property type="protein sequence ID" value="HPBE_0002436501-mRNA-1"/>
    <property type="gene ID" value="HPBE_0002436501"/>
</dbReference>
<dbReference type="EMBL" id="UZAH01036233">
    <property type="protein sequence ID" value="VDP44571.1"/>
    <property type="molecule type" value="Genomic_DNA"/>
</dbReference>
<evidence type="ECO:0000313" key="2">
    <source>
        <dbReference type="Proteomes" id="UP000050761"/>
    </source>
</evidence>
<protein>
    <submittedName>
        <fullName evidence="3">PepX_C domain-containing protein</fullName>
    </submittedName>
</protein>
<proteinExistence type="predicted"/>
<name>A0A183GNU5_HELPZ</name>